<dbReference type="SUPFAM" id="SSF49344">
    <property type="entry name" value="CBD9-like"/>
    <property type="match status" value="1"/>
</dbReference>
<protein>
    <recommendedName>
        <fullName evidence="2">Carbohydrate-binding domain-containing protein</fullName>
    </recommendedName>
</protein>
<reference evidence="1" key="1">
    <citation type="journal article" date="2014" name="Front. Microbiol.">
        <title>High frequency of phylogenetically diverse reductive dehalogenase-homologous genes in deep subseafloor sedimentary metagenomes.</title>
        <authorList>
            <person name="Kawai M."/>
            <person name="Futagami T."/>
            <person name="Toyoda A."/>
            <person name="Takaki Y."/>
            <person name="Nishi S."/>
            <person name="Hori S."/>
            <person name="Arai W."/>
            <person name="Tsubouchi T."/>
            <person name="Morono Y."/>
            <person name="Uchiyama I."/>
            <person name="Ito T."/>
            <person name="Fujiyama A."/>
            <person name="Inagaki F."/>
            <person name="Takami H."/>
        </authorList>
    </citation>
    <scope>NUCLEOTIDE SEQUENCE</scope>
    <source>
        <strain evidence="1">Expedition CK06-06</strain>
    </source>
</reference>
<dbReference type="AlphaFoldDB" id="X0TRK5"/>
<sequence length="162" mass="18498">MMLVTNLIKAFANGIAFSYNKSFYDSKSMKKVEFMKARWLAALAIFLSWILPLSGYEADPLSKKESSKGEEYVLQALRVTTPPKVDGYLEAEIWEPAPAATKFIQKQPAEGEPATEETEVRILYDEKNLYIGVMCYDSEPEKIISNEKKRDSNNIYDNDHIQ</sequence>
<evidence type="ECO:0000313" key="1">
    <source>
        <dbReference type="EMBL" id="GAF96203.1"/>
    </source>
</evidence>
<dbReference type="Gene3D" id="2.60.40.1190">
    <property type="match status" value="1"/>
</dbReference>
<accession>X0TRK5</accession>
<evidence type="ECO:0008006" key="2">
    <source>
        <dbReference type="Google" id="ProtNLM"/>
    </source>
</evidence>
<gene>
    <name evidence="1" type="ORF">S01H1_19704</name>
</gene>
<feature type="non-terminal residue" evidence="1">
    <location>
        <position position="162"/>
    </location>
</feature>
<comment type="caution">
    <text evidence="1">The sequence shown here is derived from an EMBL/GenBank/DDBJ whole genome shotgun (WGS) entry which is preliminary data.</text>
</comment>
<name>X0TRK5_9ZZZZ</name>
<dbReference type="EMBL" id="BARS01010678">
    <property type="protein sequence ID" value="GAF96203.1"/>
    <property type="molecule type" value="Genomic_DNA"/>
</dbReference>
<proteinExistence type="predicted"/>
<organism evidence="1">
    <name type="scientific">marine sediment metagenome</name>
    <dbReference type="NCBI Taxonomy" id="412755"/>
    <lineage>
        <taxon>unclassified sequences</taxon>
        <taxon>metagenomes</taxon>
        <taxon>ecological metagenomes</taxon>
    </lineage>
</organism>